<dbReference type="EMBL" id="BMAW01125016">
    <property type="protein sequence ID" value="GFU10497.1"/>
    <property type="molecule type" value="Genomic_DNA"/>
</dbReference>
<gene>
    <name evidence="1" type="ORF">NPIL_505691</name>
</gene>
<proteinExistence type="predicted"/>
<dbReference type="Proteomes" id="UP000887013">
    <property type="component" value="Unassembled WGS sequence"/>
</dbReference>
<accession>A0A8X6UEC6</accession>
<name>A0A8X6UEC6_NEPPI</name>
<comment type="caution">
    <text evidence="1">The sequence shown here is derived from an EMBL/GenBank/DDBJ whole genome shotgun (WGS) entry which is preliminary data.</text>
</comment>
<keyword evidence="2" id="KW-1185">Reference proteome</keyword>
<sequence length="115" mass="13484">MDQQTVKNTRNCPKSRCATIYNMADAEGMEAAPIPVSFYNISNVSRTSLRTLWLSPLYSNTRIVECTRPFNCSHKNIQDMIDRIFTVATLQNFLLQFWQQIFQKRPVFSLFKPLW</sequence>
<protein>
    <submittedName>
        <fullName evidence="1">Uncharacterized protein</fullName>
    </submittedName>
</protein>
<evidence type="ECO:0000313" key="1">
    <source>
        <dbReference type="EMBL" id="GFU10497.1"/>
    </source>
</evidence>
<organism evidence="1 2">
    <name type="scientific">Nephila pilipes</name>
    <name type="common">Giant wood spider</name>
    <name type="synonym">Nephila maculata</name>
    <dbReference type="NCBI Taxonomy" id="299642"/>
    <lineage>
        <taxon>Eukaryota</taxon>
        <taxon>Metazoa</taxon>
        <taxon>Ecdysozoa</taxon>
        <taxon>Arthropoda</taxon>
        <taxon>Chelicerata</taxon>
        <taxon>Arachnida</taxon>
        <taxon>Araneae</taxon>
        <taxon>Araneomorphae</taxon>
        <taxon>Entelegynae</taxon>
        <taxon>Araneoidea</taxon>
        <taxon>Nephilidae</taxon>
        <taxon>Nephila</taxon>
    </lineage>
</organism>
<evidence type="ECO:0000313" key="2">
    <source>
        <dbReference type="Proteomes" id="UP000887013"/>
    </source>
</evidence>
<dbReference type="AlphaFoldDB" id="A0A8X6UEC6"/>
<reference evidence="1" key="1">
    <citation type="submission" date="2020-08" db="EMBL/GenBank/DDBJ databases">
        <title>Multicomponent nature underlies the extraordinary mechanical properties of spider dragline silk.</title>
        <authorList>
            <person name="Kono N."/>
            <person name="Nakamura H."/>
            <person name="Mori M."/>
            <person name="Yoshida Y."/>
            <person name="Ohtoshi R."/>
            <person name="Malay A.D."/>
            <person name="Moran D.A.P."/>
            <person name="Tomita M."/>
            <person name="Numata K."/>
            <person name="Arakawa K."/>
        </authorList>
    </citation>
    <scope>NUCLEOTIDE SEQUENCE</scope>
</reference>